<dbReference type="OrthoDB" id="1916346at2759"/>
<protein>
    <recommendedName>
        <fullName evidence="1">F-box domain-containing protein</fullName>
    </recommendedName>
</protein>
<organism evidence="2 3">
    <name type="scientific">Eutrema salsugineum</name>
    <name type="common">Saltwater cress</name>
    <name type="synonym">Sisymbrium salsugineum</name>
    <dbReference type="NCBI Taxonomy" id="72664"/>
    <lineage>
        <taxon>Eukaryota</taxon>
        <taxon>Viridiplantae</taxon>
        <taxon>Streptophyta</taxon>
        <taxon>Embryophyta</taxon>
        <taxon>Tracheophyta</taxon>
        <taxon>Spermatophyta</taxon>
        <taxon>Magnoliopsida</taxon>
        <taxon>eudicotyledons</taxon>
        <taxon>Gunneridae</taxon>
        <taxon>Pentapetalae</taxon>
        <taxon>rosids</taxon>
        <taxon>malvids</taxon>
        <taxon>Brassicales</taxon>
        <taxon>Brassicaceae</taxon>
        <taxon>Eutremeae</taxon>
        <taxon>Eutrema</taxon>
    </lineage>
</organism>
<dbReference type="PANTHER" id="PTHR31672:SF13">
    <property type="entry name" value="F-BOX PROTEIN CPR30-LIKE"/>
    <property type="match status" value="1"/>
</dbReference>
<dbReference type="NCBIfam" id="TIGR01640">
    <property type="entry name" value="F_box_assoc_1"/>
    <property type="match status" value="1"/>
</dbReference>
<evidence type="ECO:0000313" key="2">
    <source>
        <dbReference type="EMBL" id="ESQ35927.1"/>
    </source>
</evidence>
<dbReference type="Pfam" id="PF00646">
    <property type="entry name" value="F-box"/>
    <property type="match status" value="1"/>
</dbReference>
<dbReference type="PROSITE" id="PS50181">
    <property type="entry name" value="FBOX"/>
    <property type="match status" value="1"/>
</dbReference>
<dbReference type="Pfam" id="PF07734">
    <property type="entry name" value="FBA_1"/>
    <property type="match status" value="1"/>
</dbReference>
<feature type="domain" description="F-box" evidence="1">
    <location>
        <begin position="5"/>
        <end position="51"/>
    </location>
</feature>
<gene>
    <name evidence="2" type="ORF">EUTSA_v10007777mg</name>
</gene>
<dbReference type="STRING" id="72664.V4L0T3"/>
<dbReference type="SUPFAM" id="SSF81383">
    <property type="entry name" value="F-box domain"/>
    <property type="match status" value="1"/>
</dbReference>
<dbReference type="Proteomes" id="UP000030689">
    <property type="component" value="Unassembled WGS sequence"/>
</dbReference>
<proteinExistence type="predicted"/>
<dbReference type="InterPro" id="IPR050796">
    <property type="entry name" value="SCF_F-box_component"/>
</dbReference>
<evidence type="ECO:0000259" key="1">
    <source>
        <dbReference type="PROSITE" id="PS50181"/>
    </source>
</evidence>
<dbReference type="InterPro" id="IPR001810">
    <property type="entry name" value="F-box_dom"/>
</dbReference>
<reference evidence="2 3" key="1">
    <citation type="journal article" date="2013" name="Front. Plant Sci.">
        <title>The Reference Genome of the Halophytic Plant Eutrema salsugineum.</title>
        <authorList>
            <person name="Yang R."/>
            <person name="Jarvis D.E."/>
            <person name="Chen H."/>
            <person name="Beilstein M.A."/>
            <person name="Grimwood J."/>
            <person name="Jenkins J."/>
            <person name="Shu S."/>
            <person name="Prochnik S."/>
            <person name="Xin M."/>
            <person name="Ma C."/>
            <person name="Schmutz J."/>
            <person name="Wing R.A."/>
            <person name="Mitchell-Olds T."/>
            <person name="Schumaker K.S."/>
            <person name="Wang X."/>
        </authorList>
    </citation>
    <scope>NUCLEOTIDE SEQUENCE [LARGE SCALE GENOMIC DNA]</scope>
</reference>
<accession>V4L0T3</accession>
<dbReference type="SMART" id="SM00256">
    <property type="entry name" value="FBOX"/>
    <property type="match status" value="1"/>
</dbReference>
<dbReference type="EMBL" id="KI517683">
    <property type="protein sequence ID" value="ESQ35927.1"/>
    <property type="molecule type" value="Genomic_DNA"/>
</dbReference>
<dbReference type="InterPro" id="IPR036047">
    <property type="entry name" value="F-box-like_dom_sf"/>
</dbReference>
<dbReference type="AlphaFoldDB" id="V4L0T3"/>
<dbReference type="PANTHER" id="PTHR31672">
    <property type="entry name" value="BNACNNG10540D PROTEIN"/>
    <property type="match status" value="1"/>
</dbReference>
<dbReference type="KEGG" id="eus:EUTSA_v10007777mg"/>
<evidence type="ECO:0000313" key="3">
    <source>
        <dbReference type="Proteomes" id="UP000030689"/>
    </source>
</evidence>
<name>V4L0T3_EUTSA</name>
<dbReference type="InterPro" id="IPR006527">
    <property type="entry name" value="F-box-assoc_dom_typ1"/>
</dbReference>
<sequence>MADSTMAISDLPRDTLEDVLSRVPLKSLRSLRLTSKKLNTLLKDERFTKKYVTDQAKAAAEKDEFLAIMVMDFRVHLTSVNIDDSGCTCINRQAELISPNNANPRVDISRVFHCEGLLLCVTKGIKSKLVVWDPYSGQTRWIDQPRRTSYHNYVLHALGYETEKKDKSFCCHKILRFLDVYDLNKRRRVREFEIYNFKTSSWKVLRVPNNFYVDSNRRGVTLKGNTYWCGHLNTFVPDWRHILICFDFTRERFGPHMHLPFQADRRDTLAVSSGREEQLAVLLHRREASRLEIWVTSKIEPEDVSWNKLFLEMDTASLTGFQFPYNTASFFIDQKRSVAVVFDEDNLAHKHTSRYIAHVIGKNGCVQKLDLGECTESFCWLFACSYVPSLVQKEQPVRRSKRKRNQLVH</sequence>
<dbReference type="eggNOG" id="ENOG502R288">
    <property type="taxonomic scope" value="Eukaryota"/>
</dbReference>
<keyword evidence="3" id="KW-1185">Reference proteome</keyword>
<dbReference type="InterPro" id="IPR017451">
    <property type="entry name" value="F-box-assoc_interact_dom"/>
</dbReference>
<dbReference type="Gramene" id="ESQ35927">
    <property type="protein sequence ID" value="ESQ35927"/>
    <property type="gene ID" value="EUTSA_v10007777mg"/>
</dbReference>